<gene>
    <name evidence="3" type="ORF">GNI_040800</name>
</gene>
<name>A0A023BAC2_GRENI</name>
<dbReference type="GO" id="GO:0016020">
    <property type="term" value="C:membrane"/>
    <property type="evidence" value="ECO:0007669"/>
    <property type="project" value="TreeGrafter"/>
</dbReference>
<evidence type="ECO:0000313" key="4">
    <source>
        <dbReference type="Proteomes" id="UP000019763"/>
    </source>
</evidence>
<dbReference type="RefSeq" id="XP_011129455.1">
    <property type="nucleotide sequence ID" value="XM_011131153.1"/>
</dbReference>
<comment type="caution">
    <text evidence="3">The sequence shown here is derived from an EMBL/GenBank/DDBJ whole genome shotgun (WGS) entry which is preliminary data.</text>
</comment>
<feature type="chain" id="PRO_5001511649" evidence="2">
    <location>
        <begin position="23"/>
        <end position="214"/>
    </location>
</feature>
<feature type="signal peptide" evidence="2">
    <location>
        <begin position="1"/>
        <end position="22"/>
    </location>
</feature>
<dbReference type="InterPro" id="IPR022127">
    <property type="entry name" value="STIMATE/YPL162C"/>
</dbReference>
<dbReference type="EMBL" id="AFNH02000311">
    <property type="protein sequence ID" value="EZG78141.1"/>
    <property type="molecule type" value="Genomic_DNA"/>
</dbReference>
<sequence length="214" mass="23361">MSHPVVCVVSLLIAVKVPKVEADECTAYLSNVLFDTTLGVIFCCCALNCLVAIINKQGVSENSTTIINFVDFIQIRILWGPSRAKSVGQSTLLMDSPGITTLASLTLASLTPSDSEVFKMIVMVEKVLCLTFTMSAQVITAPVSLIILGPLEEYPRLRLLLVVVAVPLVLNTFQFWITDSYIRDQKMAKGRLTSEESPLLDEVSTRASSLYALL</sequence>
<keyword evidence="1" id="KW-0812">Transmembrane</keyword>
<dbReference type="GeneID" id="22911577"/>
<dbReference type="VEuPathDB" id="CryptoDB:GNI_040800"/>
<organism evidence="3 4">
    <name type="scientific">Gregarina niphandrodes</name>
    <name type="common">Septate eugregarine</name>
    <dbReference type="NCBI Taxonomy" id="110365"/>
    <lineage>
        <taxon>Eukaryota</taxon>
        <taxon>Sar</taxon>
        <taxon>Alveolata</taxon>
        <taxon>Apicomplexa</taxon>
        <taxon>Conoidasida</taxon>
        <taxon>Gregarinasina</taxon>
        <taxon>Eugregarinorida</taxon>
        <taxon>Gregarinidae</taxon>
        <taxon>Gregarina</taxon>
    </lineage>
</organism>
<evidence type="ECO:0000256" key="1">
    <source>
        <dbReference type="SAM" id="Phobius"/>
    </source>
</evidence>
<feature type="transmembrane region" description="Helical" evidence="1">
    <location>
        <begin position="157"/>
        <end position="177"/>
    </location>
</feature>
<accession>A0A023BAC2</accession>
<evidence type="ECO:0000313" key="3">
    <source>
        <dbReference type="EMBL" id="EZG78141.1"/>
    </source>
</evidence>
<evidence type="ECO:0000256" key="2">
    <source>
        <dbReference type="SAM" id="SignalP"/>
    </source>
</evidence>
<proteinExistence type="predicted"/>
<dbReference type="Pfam" id="PF12400">
    <property type="entry name" value="STIMATE"/>
    <property type="match status" value="1"/>
</dbReference>
<keyword evidence="4" id="KW-1185">Reference proteome</keyword>
<dbReference type="PANTHER" id="PTHR31735">
    <property type="entry name" value="VACUOLAR MEMBRANE PROTEIN YPL162C"/>
    <property type="match status" value="1"/>
</dbReference>
<dbReference type="Proteomes" id="UP000019763">
    <property type="component" value="Unassembled WGS sequence"/>
</dbReference>
<dbReference type="PANTHER" id="PTHR31735:SF1">
    <property type="entry name" value="VACUOLAR MEMBRANE PROTEIN YPL162C"/>
    <property type="match status" value="1"/>
</dbReference>
<feature type="transmembrane region" description="Helical" evidence="1">
    <location>
        <begin position="127"/>
        <end position="151"/>
    </location>
</feature>
<dbReference type="AlphaFoldDB" id="A0A023BAC2"/>
<reference evidence="3" key="1">
    <citation type="submission" date="2013-12" db="EMBL/GenBank/DDBJ databases">
        <authorList>
            <person name="Omoto C.K."/>
            <person name="Sibley D."/>
            <person name="Venepally P."/>
            <person name="Hadjithomas M."/>
            <person name="Karamycheva S."/>
            <person name="Brunk B."/>
            <person name="Roos D."/>
            <person name="Caler E."/>
            <person name="Lorenzi H."/>
        </authorList>
    </citation>
    <scope>NUCLEOTIDE SEQUENCE</scope>
</reference>
<feature type="transmembrane region" description="Helical" evidence="1">
    <location>
        <begin position="32"/>
        <end position="54"/>
    </location>
</feature>
<keyword evidence="2" id="KW-0732">Signal</keyword>
<keyword evidence="1" id="KW-1133">Transmembrane helix</keyword>
<protein>
    <submittedName>
        <fullName evidence="3">Vaculolar membrane protein</fullName>
    </submittedName>
</protein>
<keyword evidence="1" id="KW-0472">Membrane</keyword>